<evidence type="ECO:0000313" key="2">
    <source>
        <dbReference type="Proteomes" id="UP001386955"/>
    </source>
</evidence>
<comment type="caution">
    <text evidence="1">The sequence shown here is derived from an EMBL/GenBank/DDBJ whole genome shotgun (WGS) entry which is preliminary data.</text>
</comment>
<reference evidence="1 2" key="1">
    <citation type="submission" date="2024-01" db="EMBL/GenBank/DDBJ databases">
        <title>The genomes of 5 underutilized Papilionoideae crops provide insights into root nodulation and disease resistanc.</title>
        <authorList>
            <person name="Jiang F."/>
        </authorList>
    </citation>
    <scope>NUCLEOTIDE SEQUENCE [LARGE SCALE GENOMIC DNA]</scope>
    <source>
        <strain evidence="1">DUOXIRENSHENG_FW03</strain>
        <tissue evidence="1">Leaves</tissue>
    </source>
</reference>
<sequence length="171" mass="18470">MACFITNKGRGGGCNPPNCGRGHGANWRPPVTTTSIHISSVESAIPAVQEGQGSLPSVPEFVIPTNAEASIPLSREPTPEYPPVAESTQPADLRPFLQKSNREKGQEVNWILPNIRPVLEQHWNSTDFKNKNVIAKTNQAVDKGASTYCGGSISSIVHYEKLVTLNINPSN</sequence>
<organism evidence="1 2">
    <name type="scientific">Psophocarpus tetragonolobus</name>
    <name type="common">Winged bean</name>
    <name type="synonym">Dolichos tetragonolobus</name>
    <dbReference type="NCBI Taxonomy" id="3891"/>
    <lineage>
        <taxon>Eukaryota</taxon>
        <taxon>Viridiplantae</taxon>
        <taxon>Streptophyta</taxon>
        <taxon>Embryophyta</taxon>
        <taxon>Tracheophyta</taxon>
        <taxon>Spermatophyta</taxon>
        <taxon>Magnoliopsida</taxon>
        <taxon>eudicotyledons</taxon>
        <taxon>Gunneridae</taxon>
        <taxon>Pentapetalae</taxon>
        <taxon>rosids</taxon>
        <taxon>fabids</taxon>
        <taxon>Fabales</taxon>
        <taxon>Fabaceae</taxon>
        <taxon>Papilionoideae</taxon>
        <taxon>50 kb inversion clade</taxon>
        <taxon>NPAAA clade</taxon>
        <taxon>indigoferoid/millettioid clade</taxon>
        <taxon>Phaseoleae</taxon>
        <taxon>Psophocarpus</taxon>
    </lineage>
</organism>
<evidence type="ECO:0000313" key="1">
    <source>
        <dbReference type="EMBL" id="KAK7401180.1"/>
    </source>
</evidence>
<dbReference type="AlphaFoldDB" id="A0AAN9SN44"/>
<name>A0AAN9SN44_PSOTE</name>
<gene>
    <name evidence="1" type="ORF">VNO78_12501</name>
</gene>
<dbReference type="Proteomes" id="UP001386955">
    <property type="component" value="Unassembled WGS sequence"/>
</dbReference>
<dbReference type="EMBL" id="JAYMYS010000003">
    <property type="protein sequence ID" value="KAK7401180.1"/>
    <property type="molecule type" value="Genomic_DNA"/>
</dbReference>
<accession>A0AAN9SN44</accession>
<proteinExistence type="predicted"/>
<keyword evidence="2" id="KW-1185">Reference proteome</keyword>
<protein>
    <submittedName>
        <fullName evidence="1">Uncharacterized protein</fullName>
    </submittedName>
</protein>